<gene>
    <name evidence="1" type="ORF">CQ13_37070</name>
</gene>
<dbReference type="EMBL" id="LLYA01000221">
    <property type="protein sequence ID" value="KRR16190.1"/>
    <property type="molecule type" value="Genomic_DNA"/>
</dbReference>
<comment type="caution">
    <text evidence="1">The sequence shown here is derived from an EMBL/GenBank/DDBJ whole genome shotgun (WGS) entry which is preliminary data.</text>
</comment>
<accession>A0A0R3M9B8</accession>
<evidence type="ECO:0000313" key="2">
    <source>
        <dbReference type="Proteomes" id="UP000052023"/>
    </source>
</evidence>
<sequence>MVGSFRNRRFCHQGELSDELAAPSQVAGYSHVLQFGLCLLESFLRMLEQGGGAMQMKQPRAALCSFEIVQDLRLHCRTEPLGLLDPVLLGSCFQFVKRGDAKILVEAQDLVRAQPRHGSNSRTPAGISSRTFPALVSVPRGRTCNEVVCPLRQLSLGVRGASGPAVVRRACLYLRRCRSGMPGLQSIR</sequence>
<dbReference type="Proteomes" id="UP000052023">
    <property type="component" value="Unassembled WGS sequence"/>
</dbReference>
<proteinExistence type="predicted"/>
<evidence type="ECO:0000313" key="1">
    <source>
        <dbReference type="EMBL" id="KRR16190.1"/>
    </source>
</evidence>
<dbReference type="AlphaFoldDB" id="A0A0R3M9B8"/>
<keyword evidence="2" id="KW-1185">Reference proteome</keyword>
<reference evidence="1 2" key="1">
    <citation type="submission" date="2014-03" db="EMBL/GenBank/DDBJ databases">
        <title>Bradyrhizobium valentinum sp. nov., isolated from effective nodules of Lupinus mariae-josephae, a lupine endemic of basic-lime soils in Eastern Spain.</title>
        <authorList>
            <person name="Duran D."/>
            <person name="Rey L."/>
            <person name="Navarro A."/>
            <person name="Busquets A."/>
            <person name="Imperial J."/>
            <person name="Ruiz-Argueso T."/>
        </authorList>
    </citation>
    <scope>NUCLEOTIDE SEQUENCE [LARGE SCALE GENOMIC DNA]</scope>
    <source>
        <strain evidence="1 2">Ro19</strain>
    </source>
</reference>
<name>A0A0R3M9B8_9BRAD</name>
<organism evidence="1 2">
    <name type="scientific">Bradyrhizobium retamae</name>
    <dbReference type="NCBI Taxonomy" id="1300035"/>
    <lineage>
        <taxon>Bacteria</taxon>
        <taxon>Pseudomonadati</taxon>
        <taxon>Pseudomonadota</taxon>
        <taxon>Alphaproteobacteria</taxon>
        <taxon>Hyphomicrobiales</taxon>
        <taxon>Nitrobacteraceae</taxon>
        <taxon>Bradyrhizobium</taxon>
    </lineage>
</organism>
<protein>
    <submittedName>
        <fullName evidence="1">Uncharacterized protein</fullName>
    </submittedName>
</protein>